<organism evidence="1">
    <name type="scientific">Nothobranchius pienaari</name>
    <dbReference type="NCBI Taxonomy" id="704102"/>
    <lineage>
        <taxon>Eukaryota</taxon>
        <taxon>Metazoa</taxon>
        <taxon>Chordata</taxon>
        <taxon>Craniata</taxon>
        <taxon>Vertebrata</taxon>
        <taxon>Euteleostomi</taxon>
        <taxon>Actinopterygii</taxon>
        <taxon>Neopterygii</taxon>
        <taxon>Teleostei</taxon>
        <taxon>Neoteleostei</taxon>
        <taxon>Acanthomorphata</taxon>
        <taxon>Ovalentaria</taxon>
        <taxon>Atherinomorphae</taxon>
        <taxon>Cyprinodontiformes</taxon>
        <taxon>Nothobranchiidae</taxon>
        <taxon>Nothobranchius</taxon>
    </lineage>
</organism>
<protein>
    <submittedName>
        <fullName evidence="1">Uncharacterized protein</fullName>
    </submittedName>
</protein>
<dbReference type="AlphaFoldDB" id="A0A1A8L326"/>
<gene>
    <name evidence="1" type="primary">Nfu_g_1_004987</name>
</gene>
<accession>A0A1A8L326</accession>
<dbReference type="EMBL" id="HAEF01000917">
    <property type="protein sequence ID" value="SBR38299.1"/>
    <property type="molecule type" value="Transcribed_RNA"/>
</dbReference>
<name>A0A1A8L326_9TELE</name>
<feature type="non-terminal residue" evidence="1">
    <location>
        <position position="1"/>
    </location>
</feature>
<feature type="non-terminal residue" evidence="1">
    <location>
        <position position="82"/>
    </location>
</feature>
<proteinExistence type="predicted"/>
<evidence type="ECO:0000313" key="1">
    <source>
        <dbReference type="EMBL" id="SBR38299.1"/>
    </source>
</evidence>
<dbReference type="PANTHER" id="PTHR37162:SF1">
    <property type="entry name" value="BED-TYPE DOMAIN-CONTAINING PROTEIN"/>
    <property type="match status" value="1"/>
</dbReference>
<dbReference type="PANTHER" id="PTHR37162">
    <property type="entry name" value="HAT FAMILY DIMERISATION DOMAINCONTAINING PROTEIN-RELATED"/>
    <property type="match status" value="1"/>
</dbReference>
<reference evidence="1" key="2">
    <citation type="submission" date="2016-06" db="EMBL/GenBank/DDBJ databases">
        <title>The genome of a short-lived fish provides insights into sex chromosome evolution and the genetic control of aging.</title>
        <authorList>
            <person name="Reichwald K."/>
            <person name="Felder M."/>
            <person name="Petzold A."/>
            <person name="Koch P."/>
            <person name="Groth M."/>
            <person name="Platzer M."/>
        </authorList>
    </citation>
    <scope>NUCLEOTIDE SEQUENCE</scope>
    <source>
        <tissue evidence="1">Brain</tissue>
    </source>
</reference>
<reference evidence="1" key="1">
    <citation type="submission" date="2016-05" db="EMBL/GenBank/DDBJ databases">
        <authorList>
            <person name="Lavstsen T."/>
            <person name="Jespersen J.S."/>
        </authorList>
    </citation>
    <scope>NUCLEOTIDE SEQUENCE</scope>
    <source>
        <tissue evidence="1">Brain</tissue>
    </source>
</reference>
<sequence length="82" mass="9453">LERVLCEFFEQNKIPWKNLVSMLMDSCSVMRGSKTGLETRLHQYCPTLLDIDADSCHHMHNAAKKFAEPLTTIWRNSSVISK</sequence>